<dbReference type="SUPFAM" id="SSF56194">
    <property type="entry name" value="Uridine diphospho-N-Acetylenolpyruvylglucosamine reductase, MurB, C-terminal domain"/>
    <property type="match status" value="1"/>
</dbReference>
<comment type="function">
    <text evidence="2 19">Cell wall formation.</text>
</comment>
<dbReference type="NCBIfam" id="TIGR00179">
    <property type="entry name" value="murB"/>
    <property type="match status" value="1"/>
</dbReference>
<comment type="similarity">
    <text evidence="19">Belongs to the MurB family.</text>
</comment>
<dbReference type="InterPro" id="IPR011601">
    <property type="entry name" value="MurB_C"/>
</dbReference>
<dbReference type="InterPro" id="IPR036318">
    <property type="entry name" value="FAD-bd_PCMH-like_sf"/>
</dbReference>
<keyword evidence="16 19" id="KW-0961">Cell wall biogenesis/degradation</keyword>
<feature type="domain" description="FAD-binding PCMH-type" evidence="20">
    <location>
        <begin position="16"/>
        <end position="189"/>
    </location>
</feature>
<dbReference type="NCBIfam" id="NF000755">
    <property type="entry name" value="PRK00046.1"/>
    <property type="match status" value="1"/>
</dbReference>
<sequence length="336" mass="38126">MQIIENYSLLNHNTFHLDVKTRWFVEYESEEELQKLLRDEYFFSQAFWHIGQGSNLLFLNNYDGVIVHSAIQGIEIINEDDEHVWLKVGAAEDWDGFVAYCVHHGWGGIENLSFIPGEVGASAVQNIGAYGVEASDCIAEVHTYALKTGEKRVFSQAECNYSYRHSFFKEEENRGLHYITHVVYKLEKTPNFQLDYGNVRKQLEGKAISLQTIRDAIIEIRQSKLPDPAVEGNAGSFFMNPYICTAHYEGLKKVYPQIPHYPVNDEVVKIPAAWLIDQCGLKGKTLGGAAIHDQQPLVIVNRNHATGEEIALLAAEVQRAVLDKFHIELNAEVNYI</sequence>
<evidence type="ECO:0000256" key="6">
    <source>
        <dbReference type="ARBA" id="ARBA00015188"/>
    </source>
</evidence>
<evidence type="ECO:0000256" key="18">
    <source>
        <dbReference type="ARBA" id="ARBA00048914"/>
    </source>
</evidence>
<reference evidence="21 22" key="1">
    <citation type="submission" date="2019-03" db="EMBL/GenBank/DDBJ databases">
        <title>Single cell metagenomics reveals metabolic interactions within the superorganism composed of flagellate Streblomastix strix and complex community of Bacteroidetes bacteria on its surface.</title>
        <authorList>
            <person name="Treitli S.C."/>
            <person name="Kolisko M."/>
            <person name="Husnik F."/>
            <person name="Keeling P."/>
            <person name="Hampl V."/>
        </authorList>
    </citation>
    <scope>NUCLEOTIDE SEQUENCE [LARGE SCALE GENOMIC DNA]</scope>
    <source>
        <strain evidence="21">St1</strain>
    </source>
</reference>
<keyword evidence="8 19" id="KW-0132">Cell division</keyword>
<dbReference type="InterPro" id="IPR016167">
    <property type="entry name" value="FAD-bd_PCMH_sub1"/>
</dbReference>
<evidence type="ECO:0000313" key="21">
    <source>
        <dbReference type="EMBL" id="KAA6301245.1"/>
    </source>
</evidence>
<evidence type="ECO:0000256" key="11">
    <source>
        <dbReference type="ARBA" id="ARBA00022857"/>
    </source>
</evidence>
<comment type="pathway">
    <text evidence="4 19">Cell wall biogenesis; peptidoglycan biosynthesis.</text>
</comment>
<dbReference type="GO" id="GO:0005829">
    <property type="term" value="C:cytosol"/>
    <property type="evidence" value="ECO:0007669"/>
    <property type="project" value="TreeGrafter"/>
</dbReference>
<dbReference type="Pfam" id="PF01565">
    <property type="entry name" value="FAD_binding_4"/>
    <property type="match status" value="1"/>
</dbReference>
<evidence type="ECO:0000256" key="3">
    <source>
        <dbReference type="ARBA" id="ARBA00004496"/>
    </source>
</evidence>
<proteinExistence type="inferred from homology"/>
<dbReference type="UniPathway" id="UPA00219"/>
<evidence type="ECO:0000256" key="17">
    <source>
        <dbReference type="ARBA" id="ARBA00031026"/>
    </source>
</evidence>
<dbReference type="SUPFAM" id="SSF56176">
    <property type="entry name" value="FAD-binding/transporter-associated domain-like"/>
    <property type="match status" value="1"/>
</dbReference>
<keyword evidence="13 19" id="KW-0573">Peptidoglycan synthesis</keyword>
<evidence type="ECO:0000256" key="13">
    <source>
        <dbReference type="ARBA" id="ARBA00022984"/>
    </source>
</evidence>
<dbReference type="PROSITE" id="PS51387">
    <property type="entry name" value="FAD_PCMH"/>
    <property type="match status" value="1"/>
</dbReference>
<accession>A0A5M8NYS1</accession>
<dbReference type="InterPro" id="IPR003170">
    <property type="entry name" value="MurB"/>
</dbReference>
<dbReference type="InterPro" id="IPR006094">
    <property type="entry name" value="Oxid_FAD_bind_N"/>
</dbReference>
<dbReference type="Pfam" id="PF02873">
    <property type="entry name" value="MurB_C"/>
    <property type="match status" value="1"/>
</dbReference>
<evidence type="ECO:0000256" key="19">
    <source>
        <dbReference type="HAMAP-Rule" id="MF_00037"/>
    </source>
</evidence>
<keyword evidence="10 19" id="KW-0274">FAD</keyword>
<keyword evidence="14 19" id="KW-0560">Oxidoreductase</keyword>
<evidence type="ECO:0000256" key="15">
    <source>
        <dbReference type="ARBA" id="ARBA00023306"/>
    </source>
</evidence>
<evidence type="ECO:0000259" key="20">
    <source>
        <dbReference type="PROSITE" id="PS51387"/>
    </source>
</evidence>
<feature type="active site" evidence="19">
    <location>
        <position position="332"/>
    </location>
</feature>
<dbReference type="AlphaFoldDB" id="A0A5M8NYS1"/>
<dbReference type="Gene3D" id="3.30.43.10">
    <property type="entry name" value="Uridine Diphospho-n-acetylenolpyruvylglucosamine Reductase, domain 2"/>
    <property type="match status" value="1"/>
</dbReference>
<dbReference type="PANTHER" id="PTHR21071:SF4">
    <property type="entry name" value="UDP-N-ACETYLENOLPYRUVOYLGLUCOSAMINE REDUCTASE"/>
    <property type="match status" value="1"/>
</dbReference>
<feature type="active site" evidence="19">
    <location>
        <position position="164"/>
    </location>
</feature>
<evidence type="ECO:0000256" key="7">
    <source>
        <dbReference type="ARBA" id="ARBA00022490"/>
    </source>
</evidence>
<organism evidence="21 22">
    <name type="scientific">Candidatus Ordinivivax streblomastigis</name>
    <dbReference type="NCBI Taxonomy" id="2540710"/>
    <lineage>
        <taxon>Bacteria</taxon>
        <taxon>Pseudomonadati</taxon>
        <taxon>Bacteroidota</taxon>
        <taxon>Bacteroidia</taxon>
        <taxon>Bacteroidales</taxon>
        <taxon>Candidatus Ordinivivax</taxon>
    </lineage>
</organism>
<dbReference type="EMBL" id="SNRX01000022">
    <property type="protein sequence ID" value="KAA6301245.1"/>
    <property type="molecule type" value="Genomic_DNA"/>
</dbReference>
<dbReference type="InterPro" id="IPR016166">
    <property type="entry name" value="FAD-bd_PCMH"/>
</dbReference>
<dbReference type="InterPro" id="IPR036635">
    <property type="entry name" value="MurB_C_sf"/>
</dbReference>
<dbReference type="HAMAP" id="MF_00037">
    <property type="entry name" value="MurB"/>
    <property type="match status" value="1"/>
</dbReference>
<dbReference type="GO" id="GO:0008360">
    <property type="term" value="P:regulation of cell shape"/>
    <property type="evidence" value="ECO:0007669"/>
    <property type="project" value="UniProtKB-KW"/>
</dbReference>
<comment type="catalytic activity">
    <reaction evidence="18 19">
        <text>UDP-N-acetyl-alpha-D-muramate + NADP(+) = UDP-N-acetyl-3-O-(1-carboxyvinyl)-alpha-D-glucosamine + NADPH + H(+)</text>
        <dbReference type="Rhea" id="RHEA:12248"/>
        <dbReference type="ChEBI" id="CHEBI:15378"/>
        <dbReference type="ChEBI" id="CHEBI:57783"/>
        <dbReference type="ChEBI" id="CHEBI:58349"/>
        <dbReference type="ChEBI" id="CHEBI:68483"/>
        <dbReference type="ChEBI" id="CHEBI:70757"/>
        <dbReference type="EC" id="1.3.1.98"/>
    </reaction>
</comment>
<keyword evidence="12 19" id="KW-0133">Cell shape</keyword>
<comment type="caution">
    <text evidence="21">The sequence shown here is derived from an EMBL/GenBank/DDBJ whole genome shotgun (WGS) entry which is preliminary data.</text>
</comment>
<dbReference type="GO" id="GO:0008762">
    <property type="term" value="F:UDP-N-acetylmuramate dehydrogenase activity"/>
    <property type="evidence" value="ECO:0007669"/>
    <property type="project" value="UniProtKB-UniRule"/>
</dbReference>
<evidence type="ECO:0000256" key="1">
    <source>
        <dbReference type="ARBA" id="ARBA00001974"/>
    </source>
</evidence>
<name>A0A5M8NYS1_9BACT</name>
<evidence type="ECO:0000256" key="9">
    <source>
        <dbReference type="ARBA" id="ARBA00022630"/>
    </source>
</evidence>
<dbReference type="GO" id="GO:0071949">
    <property type="term" value="F:FAD binding"/>
    <property type="evidence" value="ECO:0007669"/>
    <property type="project" value="InterPro"/>
</dbReference>
<dbReference type="InterPro" id="IPR016169">
    <property type="entry name" value="FAD-bd_PCMH_sub2"/>
</dbReference>
<protein>
    <recommendedName>
        <fullName evidence="6 19">UDP-N-acetylenolpyruvoylglucosamine reductase</fullName>
        <ecNumber evidence="5 19">1.3.1.98</ecNumber>
    </recommendedName>
    <alternativeName>
        <fullName evidence="17 19">UDP-N-acetylmuramate dehydrogenase</fullName>
    </alternativeName>
</protein>
<dbReference type="GO" id="GO:0071555">
    <property type="term" value="P:cell wall organization"/>
    <property type="evidence" value="ECO:0007669"/>
    <property type="project" value="UniProtKB-KW"/>
</dbReference>
<comment type="cofactor">
    <cofactor evidence="1 19">
        <name>FAD</name>
        <dbReference type="ChEBI" id="CHEBI:57692"/>
    </cofactor>
</comment>
<feature type="active site" description="Proton donor" evidence="19">
    <location>
        <position position="236"/>
    </location>
</feature>
<gene>
    <name evidence="19" type="primary">murB</name>
    <name evidence="21" type="ORF">EZS26_002554</name>
</gene>
<evidence type="ECO:0000256" key="16">
    <source>
        <dbReference type="ARBA" id="ARBA00023316"/>
    </source>
</evidence>
<dbReference type="Gene3D" id="3.90.78.10">
    <property type="entry name" value="UDP-N-acetylenolpyruvoylglucosamine reductase, C-terminal domain"/>
    <property type="match status" value="1"/>
</dbReference>
<evidence type="ECO:0000313" key="22">
    <source>
        <dbReference type="Proteomes" id="UP000324575"/>
    </source>
</evidence>
<evidence type="ECO:0000256" key="12">
    <source>
        <dbReference type="ARBA" id="ARBA00022960"/>
    </source>
</evidence>
<keyword evidence="7 19" id="KW-0963">Cytoplasm</keyword>
<dbReference type="GO" id="GO:0051301">
    <property type="term" value="P:cell division"/>
    <property type="evidence" value="ECO:0007669"/>
    <property type="project" value="UniProtKB-KW"/>
</dbReference>
<evidence type="ECO:0000256" key="4">
    <source>
        <dbReference type="ARBA" id="ARBA00004752"/>
    </source>
</evidence>
<dbReference type="GO" id="GO:0009252">
    <property type="term" value="P:peptidoglycan biosynthetic process"/>
    <property type="evidence" value="ECO:0007669"/>
    <property type="project" value="UniProtKB-UniRule"/>
</dbReference>
<comment type="subcellular location">
    <subcellularLocation>
        <location evidence="3 19">Cytoplasm</location>
    </subcellularLocation>
</comment>
<evidence type="ECO:0000256" key="8">
    <source>
        <dbReference type="ARBA" id="ARBA00022618"/>
    </source>
</evidence>
<evidence type="ECO:0000256" key="2">
    <source>
        <dbReference type="ARBA" id="ARBA00003921"/>
    </source>
</evidence>
<keyword evidence="9 19" id="KW-0285">Flavoprotein</keyword>
<keyword evidence="15 19" id="KW-0131">Cell cycle</keyword>
<keyword evidence="11 19" id="KW-0521">NADP</keyword>
<dbReference type="PANTHER" id="PTHR21071">
    <property type="entry name" value="UDP-N-ACETYLENOLPYRUVOYLGLUCOSAMINE REDUCTASE"/>
    <property type="match status" value="1"/>
</dbReference>
<evidence type="ECO:0000256" key="14">
    <source>
        <dbReference type="ARBA" id="ARBA00023002"/>
    </source>
</evidence>
<evidence type="ECO:0000256" key="10">
    <source>
        <dbReference type="ARBA" id="ARBA00022827"/>
    </source>
</evidence>
<dbReference type="Proteomes" id="UP000324575">
    <property type="component" value="Unassembled WGS sequence"/>
</dbReference>
<evidence type="ECO:0000256" key="5">
    <source>
        <dbReference type="ARBA" id="ARBA00012518"/>
    </source>
</evidence>
<dbReference type="Gene3D" id="3.30.465.10">
    <property type="match status" value="1"/>
</dbReference>
<dbReference type="EC" id="1.3.1.98" evidence="5 19"/>